<proteinExistence type="predicted"/>
<protein>
    <submittedName>
        <fullName evidence="2">Uncharacterized protein</fullName>
    </submittedName>
</protein>
<name>A0A5K1FFB1_9MAGN</name>
<gene>
    <name evidence="2" type="ORF">NYM_LOCUS23179</name>
</gene>
<dbReference type="AlphaFoldDB" id="A0A5K1FFB1"/>
<dbReference type="EMBL" id="LR721785">
    <property type="protein sequence ID" value="VVW61290.1"/>
    <property type="molecule type" value="Genomic_DNA"/>
</dbReference>
<evidence type="ECO:0000256" key="1">
    <source>
        <dbReference type="SAM" id="MobiDB-lite"/>
    </source>
</evidence>
<accession>A0A5K1FFB1</accession>
<reference evidence="2" key="1">
    <citation type="submission" date="2019-09" db="EMBL/GenBank/DDBJ databases">
        <authorList>
            <person name="Zhang L."/>
        </authorList>
    </citation>
    <scope>NUCLEOTIDE SEQUENCE</scope>
</reference>
<dbReference type="Gramene" id="NC7G0201690.1">
    <property type="protein sequence ID" value="NC7G0201690.1:cds"/>
    <property type="gene ID" value="NC7G0201690"/>
</dbReference>
<organism evidence="2">
    <name type="scientific">Nymphaea colorata</name>
    <name type="common">pocket water lily</name>
    <dbReference type="NCBI Taxonomy" id="210225"/>
    <lineage>
        <taxon>Eukaryota</taxon>
        <taxon>Viridiplantae</taxon>
        <taxon>Streptophyta</taxon>
        <taxon>Embryophyta</taxon>
        <taxon>Tracheophyta</taxon>
        <taxon>Spermatophyta</taxon>
        <taxon>Magnoliopsida</taxon>
        <taxon>Nymphaeales</taxon>
        <taxon>Nymphaeaceae</taxon>
        <taxon>Nymphaea</taxon>
    </lineage>
</organism>
<feature type="region of interest" description="Disordered" evidence="1">
    <location>
        <begin position="1"/>
        <end position="20"/>
    </location>
</feature>
<sequence>MGLASSLLRTRRSGGGSEEGDRVGVAAMIVGEAESAVFWEQREKDVEAERERSKITSPGFSFSAAGLSFPYHLGVTQIVLEKGYIRVMKRERVYRSVLLLSCATAIGLYL</sequence>
<evidence type="ECO:0000313" key="2">
    <source>
        <dbReference type="EMBL" id="VVW61290.1"/>
    </source>
</evidence>